<sequence>MAKRFRGILKNFYVTQEENQLLNHRVKTSRHKDFSSYARHILLHPRTKEVRVDTSSLESVSYEIKRLGNNLNQIVKVVHQTGHIGIEQMAEVEKIFSELDHLVRSELKLPPSQLLKKYGGREE</sequence>
<dbReference type="RefSeq" id="WP_024383358.1">
    <property type="nucleotide sequence ID" value="NZ_CEFG01000352.1"/>
</dbReference>
<dbReference type="Proteomes" id="UP000073494">
    <property type="component" value="Unassembled WGS sequence"/>
</dbReference>
<organism evidence="1 2">
    <name type="scientific">Streptococcus suis</name>
    <dbReference type="NCBI Taxonomy" id="1307"/>
    <lineage>
        <taxon>Bacteria</taxon>
        <taxon>Bacillati</taxon>
        <taxon>Bacillota</taxon>
        <taxon>Bacilli</taxon>
        <taxon>Lactobacillales</taxon>
        <taxon>Streptococcaceae</taxon>
        <taxon>Streptococcus</taxon>
    </lineage>
</organism>
<name>A0A0Z8H921_STRSU</name>
<proteinExistence type="predicted"/>
<accession>A0A0Z8H921</accession>
<dbReference type="InterPro" id="IPR053842">
    <property type="entry name" value="NikA-like"/>
</dbReference>
<reference evidence="1 2" key="1">
    <citation type="submission" date="2016-02" db="EMBL/GenBank/DDBJ databases">
        <authorList>
            <consortium name="Pathogen Informatics"/>
        </authorList>
    </citation>
    <scope>NUCLEOTIDE SEQUENCE [LARGE SCALE GENOMIC DNA]</scope>
    <source>
        <strain evidence="1 2">LSS54</strain>
    </source>
</reference>
<dbReference type="Pfam" id="PF21983">
    <property type="entry name" value="NikA-like"/>
    <property type="match status" value="1"/>
</dbReference>
<evidence type="ECO:0000313" key="1">
    <source>
        <dbReference type="EMBL" id="CYV12826.1"/>
    </source>
</evidence>
<evidence type="ECO:0000313" key="2">
    <source>
        <dbReference type="Proteomes" id="UP000073494"/>
    </source>
</evidence>
<dbReference type="EMBL" id="FIHD01000042">
    <property type="protein sequence ID" value="CYV12826.1"/>
    <property type="molecule type" value="Genomic_DNA"/>
</dbReference>
<gene>
    <name evidence="1" type="ORF">ERS132416_01958</name>
</gene>
<dbReference type="AlphaFoldDB" id="A0A0Z8H921"/>
<protein>
    <submittedName>
        <fullName evidence="1">Mobilisation protein</fullName>
    </submittedName>
</protein>